<comment type="subcellular location">
    <subcellularLocation>
        <location evidence="1">Membrane</location>
    </subcellularLocation>
</comment>
<keyword evidence="3 7" id="KW-0479">Metal-binding</keyword>
<evidence type="ECO:0000256" key="7">
    <source>
        <dbReference type="PIRSR" id="PIRSR602387-1"/>
    </source>
</evidence>
<keyword evidence="5 7" id="KW-0186">Copper</keyword>
<evidence type="ECO:0000256" key="1">
    <source>
        <dbReference type="ARBA" id="ARBA00004370"/>
    </source>
</evidence>
<name>A0ABD6CBA5_9EURY</name>
<dbReference type="PRINTS" id="PR00157">
    <property type="entry name" value="PLASTOCYANIN"/>
</dbReference>
<protein>
    <submittedName>
        <fullName evidence="10">Halocyanin domain-containing protein</fullName>
    </submittedName>
</protein>
<dbReference type="InterPro" id="IPR002387">
    <property type="entry name" value="Plastocyanin"/>
</dbReference>
<dbReference type="PROSITE" id="PS00196">
    <property type="entry name" value="COPPER_BLUE"/>
    <property type="match status" value="1"/>
</dbReference>
<feature type="domain" description="Blue (type 1) copper" evidence="9">
    <location>
        <begin position="92"/>
        <end position="178"/>
    </location>
</feature>
<evidence type="ECO:0000259" key="9">
    <source>
        <dbReference type="Pfam" id="PF00127"/>
    </source>
</evidence>
<dbReference type="NCBIfam" id="TIGR03102">
    <property type="entry name" value="halo_cynanin"/>
    <property type="match status" value="1"/>
</dbReference>
<dbReference type="AlphaFoldDB" id="A0ABD6CBA5"/>
<comment type="cofactor">
    <cofactor evidence="7">
        <name>Cu(2+)</name>
        <dbReference type="ChEBI" id="CHEBI:29036"/>
    </cofactor>
    <text evidence="7">The crystal structure with reduced Cu(1+) has also been determined.</text>
</comment>
<evidence type="ECO:0000256" key="4">
    <source>
        <dbReference type="ARBA" id="ARBA00022982"/>
    </source>
</evidence>
<dbReference type="GO" id="GO:0046872">
    <property type="term" value="F:metal ion binding"/>
    <property type="evidence" value="ECO:0007669"/>
    <property type="project" value="UniProtKB-KW"/>
</dbReference>
<dbReference type="PROSITE" id="PS51318">
    <property type="entry name" value="TAT"/>
    <property type="match status" value="1"/>
</dbReference>
<evidence type="ECO:0000256" key="2">
    <source>
        <dbReference type="ARBA" id="ARBA00022448"/>
    </source>
</evidence>
<evidence type="ECO:0000256" key="5">
    <source>
        <dbReference type="ARBA" id="ARBA00023008"/>
    </source>
</evidence>
<comment type="caution">
    <text evidence="10">The sequence shown here is derived from an EMBL/GenBank/DDBJ whole genome shotgun (WGS) entry which is preliminary data.</text>
</comment>
<keyword evidence="6" id="KW-0472">Membrane</keyword>
<reference evidence="10 11" key="1">
    <citation type="journal article" date="2019" name="Int. J. Syst. Evol. Microbiol.">
        <title>The Global Catalogue of Microorganisms (GCM) 10K type strain sequencing project: providing services to taxonomists for standard genome sequencing and annotation.</title>
        <authorList>
            <consortium name="The Broad Institute Genomics Platform"/>
            <consortium name="The Broad Institute Genome Sequencing Center for Infectious Disease"/>
            <person name="Wu L."/>
            <person name="Ma J."/>
        </authorList>
    </citation>
    <scope>NUCLEOTIDE SEQUENCE [LARGE SCALE GENOMIC DNA]</scope>
    <source>
        <strain evidence="10 11">CGMCC 1.12125</strain>
    </source>
</reference>
<dbReference type="InterPro" id="IPR028871">
    <property type="entry name" value="BlueCu_1_BS"/>
</dbReference>
<dbReference type="InterPro" id="IPR000923">
    <property type="entry name" value="BlueCu_1"/>
</dbReference>
<dbReference type="CDD" id="cd04220">
    <property type="entry name" value="Halocyanin"/>
    <property type="match status" value="1"/>
</dbReference>
<keyword evidence="2" id="KW-0813">Transport</keyword>
<feature type="binding site" evidence="7">
    <location>
        <position position="167"/>
    </location>
    <ligand>
        <name>Cu cation</name>
        <dbReference type="ChEBI" id="CHEBI:23378"/>
    </ligand>
</feature>
<sequence>MADNAGVSRRGFLQAAAGGTAVAAASGTAAAQESNETSGNGTAGNETSGNETGGGGGGGGAPTGPPDLGGYLDDANNYDGNVVDETGSSEVTVEVGVGDGGLAFGPAAVHVDNGATVKFEWTGEGGAHNVVAEDGSFESGAPTASAGVNFEHTFNSDGVYNYYCNPHKASGMLGSIVVGTDYPTKAPAGSGGGGGGGVPVLPDSAKTIGVATSLVMSATLGLAYFFMKYGGDYDVSQ</sequence>
<feature type="binding site" evidence="7">
    <location>
        <position position="164"/>
    </location>
    <ligand>
        <name>Cu cation</name>
        <dbReference type="ChEBI" id="CHEBI:23378"/>
    </ligand>
</feature>
<dbReference type="Gene3D" id="2.60.40.420">
    <property type="entry name" value="Cupredoxins - blue copper proteins"/>
    <property type="match status" value="1"/>
</dbReference>
<evidence type="ECO:0000313" key="10">
    <source>
        <dbReference type="EMBL" id="MFD1587212.1"/>
    </source>
</evidence>
<feature type="binding site" evidence="7">
    <location>
        <position position="128"/>
    </location>
    <ligand>
        <name>Cu cation</name>
        <dbReference type="ChEBI" id="CHEBI:23378"/>
    </ligand>
</feature>
<dbReference type="PANTHER" id="PTHR34192">
    <property type="entry name" value="PLASTOCYANIN MAJOR ISOFORM, CHLOROPLASTIC-RELATED"/>
    <property type="match status" value="1"/>
</dbReference>
<dbReference type="Pfam" id="PF00127">
    <property type="entry name" value="Copper-bind"/>
    <property type="match status" value="1"/>
</dbReference>
<dbReference type="GO" id="GO:0016020">
    <property type="term" value="C:membrane"/>
    <property type="evidence" value="ECO:0007669"/>
    <property type="project" value="UniProtKB-SubCell"/>
</dbReference>
<keyword evidence="4" id="KW-0249">Electron transport</keyword>
<gene>
    <name evidence="10" type="ORF">ACFR9U_09470</name>
</gene>
<dbReference type="InterPro" id="IPR019546">
    <property type="entry name" value="TAT_signal_bac_arc"/>
</dbReference>
<keyword evidence="11" id="KW-1185">Reference proteome</keyword>
<dbReference type="PANTHER" id="PTHR34192:SF10">
    <property type="entry name" value="PLASTOCYANIN MAJOR ISOFORM, CHLOROPLASTIC-RELATED"/>
    <property type="match status" value="1"/>
</dbReference>
<feature type="compositionally biased region" description="Gly residues" evidence="8">
    <location>
        <begin position="51"/>
        <end position="62"/>
    </location>
</feature>
<dbReference type="NCBIfam" id="TIGR01409">
    <property type="entry name" value="TAT_signal_seq"/>
    <property type="match status" value="1"/>
</dbReference>
<evidence type="ECO:0000256" key="6">
    <source>
        <dbReference type="ARBA" id="ARBA00023136"/>
    </source>
</evidence>
<feature type="region of interest" description="Disordered" evidence="8">
    <location>
        <begin position="28"/>
        <end position="77"/>
    </location>
</feature>
<dbReference type="InterPro" id="IPR006311">
    <property type="entry name" value="TAT_signal"/>
</dbReference>
<evidence type="ECO:0000256" key="8">
    <source>
        <dbReference type="SAM" id="MobiDB-lite"/>
    </source>
</evidence>
<proteinExistence type="predicted"/>
<dbReference type="Proteomes" id="UP001597119">
    <property type="component" value="Unassembled WGS sequence"/>
</dbReference>
<feature type="compositionally biased region" description="Low complexity" evidence="8">
    <location>
        <begin position="28"/>
        <end position="50"/>
    </location>
</feature>
<evidence type="ECO:0000313" key="11">
    <source>
        <dbReference type="Proteomes" id="UP001597119"/>
    </source>
</evidence>
<organism evidence="10 11">
    <name type="scientific">Halorientalis brevis</name>
    <dbReference type="NCBI Taxonomy" id="1126241"/>
    <lineage>
        <taxon>Archaea</taxon>
        <taxon>Methanobacteriati</taxon>
        <taxon>Methanobacteriota</taxon>
        <taxon>Stenosarchaea group</taxon>
        <taxon>Halobacteria</taxon>
        <taxon>Halobacteriales</taxon>
        <taxon>Haloarculaceae</taxon>
        <taxon>Halorientalis</taxon>
    </lineage>
</organism>
<evidence type="ECO:0000256" key="3">
    <source>
        <dbReference type="ARBA" id="ARBA00022723"/>
    </source>
</evidence>
<feature type="binding site" evidence="7">
    <location>
        <position position="172"/>
    </location>
    <ligand>
        <name>Cu cation</name>
        <dbReference type="ChEBI" id="CHEBI:23378"/>
    </ligand>
</feature>
<dbReference type="RefSeq" id="WP_247374416.1">
    <property type="nucleotide sequence ID" value="NZ_JALLGV010000001.1"/>
</dbReference>
<dbReference type="InterPro" id="IPR008972">
    <property type="entry name" value="Cupredoxin"/>
</dbReference>
<accession>A0ABD6CBA5</accession>
<dbReference type="InterPro" id="IPR017533">
    <property type="entry name" value="Halocyanin"/>
</dbReference>
<dbReference type="EMBL" id="JBHUDJ010000003">
    <property type="protein sequence ID" value="MFD1587212.1"/>
    <property type="molecule type" value="Genomic_DNA"/>
</dbReference>
<dbReference type="SUPFAM" id="SSF49503">
    <property type="entry name" value="Cupredoxins"/>
    <property type="match status" value="1"/>
</dbReference>